<proteinExistence type="predicted"/>
<protein>
    <recommendedName>
        <fullName evidence="6">DC1 domain-containing protein</fullName>
    </recommendedName>
</protein>
<dbReference type="GO" id="GO:0008270">
    <property type="term" value="F:zinc ion binding"/>
    <property type="evidence" value="ECO:0007669"/>
    <property type="project" value="UniProtKB-KW"/>
</dbReference>
<dbReference type="PANTHER" id="PTHR46288">
    <property type="entry name" value="PHORBOL-ESTER/DAG-TYPE DOMAIN-CONTAINING PROTEIN"/>
    <property type="match status" value="1"/>
</dbReference>
<dbReference type="SUPFAM" id="SSF57889">
    <property type="entry name" value="Cysteine-rich domain"/>
    <property type="match status" value="1"/>
</dbReference>
<reference evidence="4" key="1">
    <citation type="journal article" date="2023" name="Plant J.">
        <title>Genome sequences and population genomics provide insights into the demographic history, inbreeding, and mutation load of two 'living fossil' tree species of Dipteronia.</title>
        <authorList>
            <person name="Feng Y."/>
            <person name="Comes H.P."/>
            <person name="Chen J."/>
            <person name="Zhu S."/>
            <person name="Lu R."/>
            <person name="Zhang X."/>
            <person name="Li P."/>
            <person name="Qiu J."/>
            <person name="Olsen K.M."/>
            <person name="Qiu Y."/>
        </authorList>
    </citation>
    <scope>NUCLEOTIDE SEQUENCE</scope>
    <source>
        <strain evidence="4">NBL</strain>
    </source>
</reference>
<organism evidence="4 5">
    <name type="scientific">Dipteronia sinensis</name>
    <dbReference type="NCBI Taxonomy" id="43782"/>
    <lineage>
        <taxon>Eukaryota</taxon>
        <taxon>Viridiplantae</taxon>
        <taxon>Streptophyta</taxon>
        <taxon>Embryophyta</taxon>
        <taxon>Tracheophyta</taxon>
        <taxon>Spermatophyta</taxon>
        <taxon>Magnoliopsida</taxon>
        <taxon>eudicotyledons</taxon>
        <taxon>Gunneridae</taxon>
        <taxon>Pentapetalae</taxon>
        <taxon>rosids</taxon>
        <taxon>malvids</taxon>
        <taxon>Sapindales</taxon>
        <taxon>Sapindaceae</taxon>
        <taxon>Hippocastanoideae</taxon>
        <taxon>Acereae</taxon>
        <taxon>Dipteronia</taxon>
    </lineage>
</organism>
<accession>A0AAE0AUF6</accession>
<keyword evidence="3" id="KW-0862">Zinc</keyword>
<gene>
    <name evidence="4" type="ORF">Dsin_011068</name>
</gene>
<keyword evidence="5" id="KW-1185">Reference proteome</keyword>
<keyword evidence="2" id="KW-0863">Zinc-finger</keyword>
<evidence type="ECO:0000313" key="4">
    <source>
        <dbReference type="EMBL" id="KAK3224043.1"/>
    </source>
</evidence>
<sequence length="187" mass="21279">MNSSSRIRYSAVSKRKRERQNYRMATAFSQKRSNRPAVKHLNHCHALRPFDAKEEDEIICSGCELDLKNSSAFKCTKSECDFFLHKECFRLPRELQHKFHPDHPLKLLFSLPYSEGMFTCNACGDYGTNIGCAFAESEECQEEEADASGYSVAAVQNQLRILQLQKAMSYQQAQMVTAMGNSLAYLA</sequence>
<dbReference type="PROSITE" id="PS01359">
    <property type="entry name" value="ZF_PHD_1"/>
    <property type="match status" value="1"/>
</dbReference>
<name>A0AAE0AUF6_9ROSI</name>
<evidence type="ECO:0000256" key="2">
    <source>
        <dbReference type="ARBA" id="ARBA00022771"/>
    </source>
</evidence>
<evidence type="ECO:0000256" key="3">
    <source>
        <dbReference type="ARBA" id="ARBA00022833"/>
    </source>
</evidence>
<dbReference type="InterPro" id="IPR046349">
    <property type="entry name" value="C1-like_sf"/>
</dbReference>
<dbReference type="InterPro" id="IPR019786">
    <property type="entry name" value="Zinc_finger_PHD-type_CS"/>
</dbReference>
<dbReference type="EMBL" id="JANJYJ010000003">
    <property type="protein sequence ID" value="KAK3224043.1"/>
    <property type="molecule type" value="Genomic_DNA"/>
</dbReference>
<keyword evidence="1" id="KW-0479">Metal-binding</keyword>
<comment type="caution">
    <text evidence="4">The sequence shown here is derived from an EMBL/GenBank/DDBJ whole genome shotgun (WGS) entry which is preliminary data.</text>
</comment>
<dbReference type="Proteomes" id="UP001281410">
    <property type="component" value="Unassembled WGS sequence"/>
</dbReference>
<evidence type="ECO:0000256" key="1">
    <source>
        <dbReference type="ARBA" id="ARBA00022723"/>
    </source>
</evidence>
<dbReference type="AlphaFoldDB" id="A0AAE0AUF6"/>
<dbReference type="PANTHER" id="PTHR46288:SF27">
    <property type="entry name" value="CYSTEINE_HISTIDINE-RICH C1 DOMAIN FAMILY PROTEIN"/>
    <property type="match status" value="1"/>
</dbReference>
<evidence type="ECO:0000313" key="5">
    <source>
        <dbReference type="Proteomes" id="UP001281410"/>
    </source>
</evidence>
<evidence type="ECO:0008006" key="6">
    <source>
        <dbReference type="Google" id="ProtNLM"/>
    </source>
</evidence>